<dbReference type="EMBL" id="JADGJH010000267">
    <property type="protein sequence ID" value="KAJ3132064.1"/>
    <property type="molecule type" value="Genomic_DNA"/>
</dbReference>
<keyword evidence="1" id="KW-0175">Coiled coil</keyword>
<organism evidence="3 4">
    <name type="scientific">Physocladia obscura</name>
    <dbReference type="NCBI Taxonomy" id="109957"/>
    <lineage>
        <taxon>Eukaryota</taxon>
        <taxon>Fungi</taxon>
        <taxon>Fungi incertae sedis</taxon>
        <taxon>Chytridiomycota</taxon>
        <taxon>Chytridiomycota incertae sedis</taxon>
        <taxon>Chytridiomycetes</taxon>
        <taxon>Chytridiales</taxon>
        <taxon>Chytriomycetaceae</taxon>
        <taxon>Physocladia</taxon>
    </lineage>
</organism>
<name>A0AAD5XKJ8_9FUNG</name>
<dbReference type="Proteomes" id="UP001211907">
    <property type="component" value="Unassembled WGS sequence"/>
</dbReference>
<proteinExistence type="predicted"/>
<evidence type="ECO:0000313" key="3">
    <source>
        <dbReference type="EMBL" id="KAJ3132064.1"/>
    </source>
</evidence>
<dbReference type="AlphaFoldDB" id="A0AAD5XKJ8"/>
<evidence type="ECO:0000313" key="4">
    <source>
        <dbReference type="Proteomes" id="UP001211907"/>
    </source>
</evidence>
<reference evidence="3" key="1">
    <citation type="submission" date="2020-05" db="EMBL/GenBank/DDBJ databases">
        <title>Phylogenomic resolution of chytrid fungi.</title>
        <authorList>
            <person name="Stajich J.E."/>
            <person name="Amses K."/>
            <person name="Simmons R."/>
            <person name="Seto K."/>
            <person name="Myers J."/>
            <person name="Bonds A."/>
            <person name="Quandt C.A."/>
            <person name="Barry K."/>
            <person name="Liu P."/>
            <person name="Grigoriev I."/>
            <person name="Longcore J.E."/>
            <person name="James T.Y."/>
        </authorList>
    </citation>
    <scope>NUCLEOTIDE SEQUENCE</scope>
    <source>
        <strain evidence="3">JEL0513</strain>
    </source>
</reference>
<gene>
    <name evidence="3" type="ORF">HK100_005736</name>
</gene>
<protein>
    <submittedName>
        <fullName evidence="3">Uncharacterized protein</fullName>
    </submittedName>
</protein>
<sequence length="90" mass="9745">MITKVAASASAASTKSPVLPKSAEHLLLRMQRLFGLGLLLAASMTGFMGYNVETIRNNLNEHIHIADDRISALEQKLIALESASSKPKQK</sequence>
<evidence type="ECO:0000256" key="1">
    <source>
        <dbReference type="SAM" id="Coils"/>
    </source>
</evidence>
<comment type="caution">
    <text evidence="3">The sequence shown here is derived from an EMBL/GenBank/DDBJ whole genome shotgun (WGS) entry which is preliminary data.</text>
</comment>
<keyword evidence="4" id="KW-1185">Reference proteome</keyword>
<keyword evidence="2" id="KW-0812">Transmembrane</keyword>
<keyword evidence="2" id="KW-1133">Transmembrane helix</keyword>
<evidence type="ECO:0000256" key="2">
    <source>
        <dbReference type="SAM" id="Phobius"/>
    </source>
</evidence>
<feature type="coiled-coil region" evidence="1">
    <location>
        <begin position="56"/>
        <end position="83"/>
    </location>
</feature>
<accession>A0AAD5XKJ8</accession>
<keyword evidence="2" id="KW-0472">Membrane</keyword>
<feature type="transmembrane region" description="Helical" evidence="2">
    <location>
        <begin position="30"/>
        <end position="50"/>
    </location>
</feature>